<reference evidence="2" key="2">
    <citation type="submission" date="2016-11" db="EMBL/GenBank/DDBJ databases">
        <authorList>
            <person name="Jaros S."/>
            <person name="Januszkiewicz K."/>
            <person name="Wedrychowicz H."/>
        </authorList>
    </citation>
    <scope>NUCLEOTIDE SEQUENCE [LARGE SCALE GENOMIC DNA]</scope>
    <source>
        <strain evidence="2">DSM 27989</strain>
    </source>
</reference>
<keyword evidence="4" id="KW-1185">Reference proteome</keyword>
<sequence length="198" mass="23217">MKNLVADLSKINNDNIHSLMNELNITYRIEKSNKDVNKWYFIDCENVPNELPEFLNEFIDLSIILDYEEIKFLKSISSTPFTEFDSIGLKSFKLNKPNAVKDIKTFTFIDNINDGDIIDLHFRYYKNYSKLNITPIDSKLNGFSIGQYDINTNEYIEPNQDAAIHVFRINIEKDFSKLTFLINGYYDYPIILELLKTP</sequence>
<dbReference type="RefSeq" id="WP_072931212.1">
    <property type="nucleotide sequence ID" value="NZ_BMFL01000011.1"/>
</dbReference>
<dbReference type="EMBL" id="BMFL01000011">
    <property type="protein sequence ID" value="GGF00195.1"/>
    <property type="molecule type" value="Genomic_DNA"/>
</dbReference>
<gene>
    <name evidence="1" type="ORF">GCM10010984_17210</name>
    <name evidence="2" type="ORF">SAMN05443634_105167</name>
</gene>
<reference evidence="1" key="5">
    <citation type="submission" date="2024-05" db="EMBL/GenBank/DDBJ databases">
        <authorList>
            <person name="Sun Q."/>
            <person name="Zhou Y."/>
        </authorList>
    </citation>
    <scope>NUCLEOTIDE SEQUENCE</scope>
    <source>
        <strain evidence="1">CGMCC 1.12707</strain>
    </source>
</reference>
<evidence type="ECO:0000313" key="3">
    <source>
        <dbReference type="Proteomes" id="UP000184120"/>
    </source>
</evidence>
<name>A0A1M6X9F9_9FLAO</name>
<evidence type="ECO:0000313" key="1">
    <source>
        <dbReference type="EMBL" id="GGF00195.1"/>
    </source>
</evidence>
<accession>A0A1M6X9F9</accession>
<reference evidence="4" key="4">
    <citation type="journal article" date="2019" name="Int. J. Syst. Evol. Microbiol.">
        <title>The Global Catalogue of Microorganisms (GCM) 10K type strain sequencing project: providing services to taxonomists for standard genome sequencing and annotation.</title>
        <authorList>
            <consortium name="The Broad Institute Genomics Platform"/>
            <consortium name="The Broad Institute Genome Sequencing Center for Infectious Disease"/>
            <person name="Wu L."/>
            <person name="Ma J."/>
        </authorList>
    </citation>
    <scope>NUCLEOTIDE SEQUENCE [LARGE SCALE GENOMIC DNA]</scope>
    <source>
        <strain evidence="4">CGMCC 1.12707</strain>
    </source>
</reference>
<dbReference type="Proteomes" id="UP000650994">
    <property type="component" value="Unassembled WGS sequence"/>
</dbReference>
<protein>
    <submittedName>
        <fullName evidence="2">Uncharacterized protein</fullName>
    </submittedName>
</protein>
<evidence type="ECO:0000313" key="2">
    <source>
        <dbReference type="EMBL" id="SHL02642.1"/>
    </source>
</evidence>
<dbReference type="Proteomes" id="UP000184120">
    <property type="component" value="Unassembled WGS sequence"/>
</dbReference>
<reference evidence="3" key="3">
    <citation type="submission" date="2016-11" db="EMBL/GenBank/DDBJ databases">
        <authorList>
            <person name="Varghese N."/>
            <person name="Submissions S."/>
        </authorList>
    </citation>
    <scope>NUCLEOTIDE SEQUENCE [LARGE SCALE GENOMIC DNA]</scope>
    <source>
        <strain evidence="3">DSM 27989</strain>
    </source>
</reference>
<dbReference type="EMBL" id="FRBH01000005">
    <property type="protein sequence ID" value="SHL02642.1"/>
    <property type="molecule type" value="Genomic_DNA"/>
</dbReference>
<dbReference type="AlphaFoldDB" id="A0A1M6X9F9"/>
<proteinExistence type="predicted"/>
<evidence type="ECO:0000313" key="4">
    <source>
        <dbReference type="Proteomes" id="UP000650994"/>
    </source>
</evidence>
<organism evidence="2 3">
    <name type="scientific">Chishuiella changwenlii</name>
    <dbReference type="NCBI Taxonomy" id="1434701"/>
    <lineage>
        <taxon>Bacteria</taxon>
        <taxon>Pseudomonadati</taxon>
        <taxon>Bacteroidota</taxon>
        <taxon>Flavobacteriia</taxon>
        <taxon>Flavobacteriales</taxon>
        <taxon>Weeksellaceae</taxon>
        <taxon>Chishuiella</taxon>
    </lineage>
</organism>
<reference evidence="1" key="1">
    <citation type="journal article" date="2014" name="Int. J. Syst. Evol. Microbiol.">
        <title>Complete genome of a new Firmicutes species belonging to the dominant human colonic microbiota ('Ruminococcus bicirculans') reveals two chromosomes and a selective capacity to utilize plant glucans.</title>
        <authorList>
            <consortium name="NISC Comparative Sequencing Program"/>
            <person name="Wegmann U."/>
            <person name="Louis P."/>
            <person name="Goesmann A."/>
            <person name="Henrissat B."/>
            <person name="Duncan S.H."/>
            <person name="Flint H.J."/>
        </authorList>
    </citation>
    <scope>NUCLEOTIDE SEQUENCE</scope>
    <source>
        <strain evidence="1">CGMCC 1.12707</strain>
    </source>
</reference>